<feature type="compositionally biased region" description="Basic and acidic residues" evidence="1">
    <location>
        <begin position="55"/>
        <end position="66"/>
    </location>
</feature>
<proteinExistence type="predicted"/>
<evidence type="ECO:0000256" key="1">
    <source>
        <dbReference type="SAM" id="MobiDB-lite"/>
    </source>
</evidence>
<name>A0A9P0FCJ7_BRAAE</name>
<organism evidence="2 3">
    <name type="scientific">Brassicogethes aeneus</name>
    <name type="common">Rape pollen beetle</name>
    <name type="synonym">Meligethes aeneus</name>
    <dbReference type="NCBI Taxonomy" id="1431903"/>
    <lineage>
        <taxon>Eukaryota</taxon>
        <taxon>Metazoa</taxon>
        <taxon>Ecdysozoa</taxon>
        <taxon>Arthropoda</taxon>
        <taxon>Hexapoda</taxon>
        <taxon>Insecta</taxon>
        <taxon>Pterygota</taxon>
        <taxon>Neoptera</taxon>
        <taxon>Endopterygota</taxon>
        <taxon>Coleoptera</taxon>
        <taxon>Polyphaga</taxon>
        <taxon>Cucujiformia</taxon>
        <taxon>Nitidulidae</taxon>
        <taxon>Meligethinae</taxon>
        <taxon>Brassicogethes</taxon>
    </lineage>
</organism>
<evidence type="ECO:0000313" key="2">
    <source>
        <dbReference type="EMBL" id="CAH0548018.1"/>
    </source>
</evidence>
<dbReference type="Pfam" id="PF09495">
    <property type="entry name" value="DUF2462"/>
    <property type="match status" value="1"/>
</dbReference>
<keyword evidence="3" id="KW-1185">Reference proteome</keyword>
<dbReference type="OrthoDB" id="6261058at2759"/>
<dbReference type="AlphaFoldDB" id="A0A9P0FCJ7"/>
<feature type="region of interest" description="Disordered" evidence="1">
    <location>
        <begin position="1"/>
        <end position="89"/>
    </location>
</feature>
<protein>
    <submittedName>
        <fullName evidence="2">Uncharacterized protein</fullName>
    </submittedName>
</protein>
<feature type="compositionally biased region" description="Basic residues" evidence="1">
    <location>
        <begin position="1"/>
        <end position="21"/>
    </location>
</feature>
<sequence length="89" mass="9727">MAQGKIKVKTKVPNAKTKKQKGGANTKRANRPVPKKKSEETQRIKQIISKTVNKAVEEEMRKRSESGQKSLSNAQKAVAAHNSKAGSSK</sequence>
<evidence type="ECO:0000313" key="3">
    <source>
        <dbReference type="Proteomes" id="UP001154078"/>
    </source>
</evidence>
<dbReference type="InterPro" id="IPR019034">
    <property type="entry name" value="UPF0390"/>
</dbReference>
<gene>
    <name evidence="2" type="ORF">MELIAE_LOCUS1884</name>
</gene>
<reference evidence="2" key="1">
    <citation type="submission" date="2021-12" db="EMBL/GenBank/DDBJ databases">
        <authorList>
            <person name="King R."/>
        </authorList>
    </citation>
    <scope>NUCLEOTIDE SEQUENCE</scope>
</reference>
<dbReference type="Proteomes" id="UP001154078">
    <property type="component" value="Chromosome 1"/>
</dbReference>
<accession>A0A9P0FCJ7</accession>
<dbReference type="EMBL" id="OV121132">
    <property type="protein sequence ID" value="CAH0548018.1"/>
    <property type="molecule type" value="Genomic_DNA"/>
</dbReference>